<comment type="caution">
    <text evidence="2">The sequence shown here is derived from an EMBL/GenBank/DDBJ whole genome shotgun (WGS) entry which is preliminary data.</text>
</comment>
<reference evidence="2 3" key="1">
    <citation type="submission" date="2014-09" db="EMBL/GenBank/DDBJ databases">
        <title>Vibrio maritimus JCM 19240. (C210) whole genome shotgun sequence.</title>
        <authorList>
            <person name="Sawabe T."/>
            <person name="Meirelles P."/>
            <person name="Nakanishi M."/>
            <person name="Sayaka M."/>
            <person name="Hattori M."/>
            <person name="Ohkuma M."/>
        </authorList>
    </citation>
    <scope>NUCLEOTIDE SEQUENCE [LARGE SCALE GENOMIC DNA]</scope>
    <source>
        <strain evidence="2 3">JCM 19240</strain>
    </source>
</reference>
<dbReference type="Pfam" id="PF00873">
    <property type="entry name" value="ACR_tran"/>
    <property type="match status" value="1"/>
</dbReference>
<dbReference type="InterPro" id="IPR001036">
    <property type="entry name" value="Acrflvin-R"/>
</dbReference>
<dbReference type="Proteomes" id="UP000029224">
    <property type="component" value="Unassembled WGS sequence"/>
</dbReference>
<dbReference type="GO" id="GO:0042910">
    <property type="term" value="F:xenobiotic transmembrane transporter activity"/>
    <property type="evidence" value="ECO:0007669"/>
    <property type="project" value="TreeGrafter"/>
</dbReference>
<evidence type="ECO:0000256" key="1">
    <source>
        <dbReference type="SAM" id="Phobius"/>
    </source>
</evidence>
<dbReference type="GO" id="GO:0005886">
    <property type="term" value="C:plasma membrane"/>
    <property type="evidence" value="ECO:0007669"/>
    <property type="project" value="TreeGrafter"/>
</dbReference>
<feature type="transmembrane region" description="Helical" evidence="1">
    <location>
        <begin position="31"/>
        <end position="55"/>
    </location>
</feature>
<keyword evidence="1" id="KW-1133">Transmembrane helix</keyword>
<gene>
    <name evidence="2" type="ORF">JCM19240_5139</name>
</gene>
<dbReference type="PANTHER" id="PTHR32063">
    <property type="match status" value="1"/>
</dbReference>
<evidence type="ECO:0000313" key="2">
    <source>
        <dbReference type="EMBL" id="GAL31708.1"/>
    </source>
</evidence>
<keyword evidence="1" id="KW-0472">Membrane</keyword>
<organism evidence="2 3">
    <name type="scientific">Vibrio maritimus</name>
    <dbReference type="NCBI Taxonomy" id="990268"/>
    <lineage>
        <taxon>Bacteria</taxon>
        <taxon>Pseudomonadati</taxon>
        <taxon>Pseudomonadota</taxon>
        <taxon>Gammaproteobacteria</taxon>
        <taxon>Vibrionales</taxon>
        <taxon>Vibrionaceae</taxon>
        <taxon>Vibrio</taxon>
    </lineage>
</organism>
<dbReference type="PANTHER" id="PTHR32063:SF11">
    <property type="entry name" value="CATION OR DRUG EFFLUX SYSTEM PROTEIN"/>
    <property type="match status" value="1"/>
</dbReference>
<dbReference type="SUPFAM" id="SSF82866">
    <property type="entry name" value="Multidrug efflux transporter AcrB transmembrane domain"/>
    <property type="match status" value="1"/>
</dbReference>
<accession>A0A090SXQ6</accession>
<dbReference type="AlphaFoldDB" id="A0A090SXQ6"/>
<feature type="transmembrane region" description="Helical" evidence="1">
    <location>
        <begin position="76"/>
        <end position="97"/>
    </location>
</feature>
<proteinExistence type="predicted"/>
<evidence type="ECO:0000313" key="3">
    <source>
        <dbReference type="Proteomes" id="UP000029224"/>
    </source>
</evidence>
<sequence length="116" mass="12142">MLIPLAIMLTVPTAVIGIVEGVIHINGNINILTQLSAILLIGMTVRNAILIVEFAKTLRDEGSLTIKQAAVQALRLRARAVFMTAFSFGVGLIPLMLANAVGSGGQQALAGLHLAE</sequence>
<keyword evidence="1" id="KW-0812">Transmembrane</keyword>
<name>A0A090SXQ6_9VIBR</name>
<reference evidence="2 3" key="2">
    <citation type="submission" date="2014-09" db="EMBL/GenBank/DDBJ databases">
        <authorList>
            <consortium name="NBRP consortium"/>
            <person name="Sawabe T."/>
            <person name="Meirelles P."/>
            <person name="Nakanishi M."/>
            <person name="Sayaka M."/>
            <person name="Hattori M."/>
            <person name="Ohkuma M."/>
        </authorList>
    </citation>
    <scope>NUCLEOTIDE SEQUENCE [LARGE SCALE GENOMIC DNA]</scope>
    <source>
        <strain evidence="2 3">JCM 19240</strain>
    </source>
</reference>
<dbReference type="Gene3D" id="1.20.1640.10">
    <property type="entry name" value="Multidrug efflux transporter AcrB transmembrane domain"/>
    <property type="match status" value="1"/>
</dbReference>
<keyword evidence="3" id="KW-1185">Reference proteome</keyword>
<dbReference type="EMBL" id="BBMT01000001">
    <property type="protein sequence ID" value="GAL31708.1"/>
    <property type="molecule type" value="Genomic_DNA"/>
</dbReference>
<protein>
    <submittedName>
        <fullName evidence="2">RND multidrug efflux transporter</fullName>
    </submittedName>
</protein>